<reference evidence="2" key="1">
    <citation type="journal article" date="2012" name="Mol. Plant Microbe Interact.">
        <title>A highly conserved effector in Fusarium oxysporum is required for full virulence on Arabidopsis.</title>
        <authorList>
            <person name="Thatcher L.F."/>
            <person name="Gardiner D.M."/>
            <person name="Kazan K."/>
            <person name="Manners J."/>
        </authorList>
    </citation>
    <scope>NUCLEOTIDE SEQUENCE [LARGE SCALE GENOMIC DNA]</scope>
    <source>
        <strain evidence="2">Fo5176</strain>
    </source>
</reference>
<dbReference type="EMBL" id="AFQF01001030">
    <property type="protein sequence ID" value="EGU86411.1"/>
    <property type="molecule type" value="Genomic_DNA"/>
</dbReference>
<dbReference type="InterPro" id="IPR011009">
    <property type="entry name" value="Kinase-like_dom_sf"/>
</dbReference>
<dbReference type="STRING" id="660025.F9F9J8"/>
<protein>
    <recommendedName>
        <fullName evidence="1">Aminoglycoside phosphotransferase domain-containing protein</fullName>
    </recommendedName>
</protein>
<dbReference type="InterPro" id="IPR051678">
    <property type="entry name" value="AGP_Transferase"/>
</dbReference>
<dbReference type="Gene3D" id="3.90.1200.10">
    <property type="match status" value="1"/>
</dbReference>
<sequence length="369" mass="42573">MDSFFDTPIPEDQVFSNAPKCRTRREATRHYLDHVHYTEPQPDVPGEILHHIVHPFSMGSITDRQITLQDNGTICKSTRIGRSNLGAEKHHLELVAMKTSVPVPRVHQYYVSEEFEHLVMDNMPGTTLQQAWPTLSHLERKSIADQVVSLVQRLRELRSTHINAALLFRRPLRDGLRDATDLSMERINPYLSDEHIAAYINKRSAIMEGQLNVFTHGDLDWGNILIADKQVCGLIDLESSGFFPPYWEWIMVKRLSHSLPKDSWFRLLEERLGAEDHSNWQGMWEVEQLIMALDEFSRWDLTPAGREMNRHRGWTEVVRILGPGVGDPPVVLYEMAAEHPWWLVSAADGEVKFTSRREWPTLMKSKTAV</sequence>
<organism evidence="2">
    <name type="scientific">Fusarium oxysporum (strain Fo5176)</name>
    <name type="common">Fusarium vascular wilt</name>
    <dbReference type="NCBI Taxonomy" id="660025"/>
    <lineage>
        <taxon>Eukaryota</taxon>
        <taxon>Fungi</taxon>
        <taxon>Dikarya</taxon>
        <taxon>Ascomycota</taxon>
        <taxon>Pezizomycotina</taxon>
        <taxon>Sordariomycetes</taxon>
        <taxon>Hypocreomycetidae</taxon>
        <taxon>Hypocreales</taxon>
        <taxon>Nectriaceae</taxon>
        <taxon>Fusarium</taxon>
        <taxon>Fusarium oxysporum species complex</taxon>
    </lineage>
</organism>
<dbReference type="OrthoDB" id="4177236at2759"/>
<comment type="caution">
    <text evidence="2">The sequence shown here is derived from an EMBL/GenBank/DDBJ whole genome shotgun (WGS) entry which is preliminary data.</text>
</comment>
<evidence type="ECO:0000313" key="2">
    <source>
        <dbReference type="EMBL" id="EGU86411.1"/>
    </source>
</evidence>
<dbReference type="PANTHER" id="PTHR21310">
    <property type="entry name" value="AMINOGLYCOSIDE PHOSPHOTRANSFERASE-RELATED-RELATED"/>
    <property type="match status" value="1"/>
</dbReference>
<accession>F9F9J8</accession>
<evidence type="ECO:0000259" key="1">
    <source>
        <dbReference type="Pfam" id="PF01636"/>
    </source>
</evidence>
<dbReference type="AlphaFoldDB" id="F9F9J8"/>
<feature type="domain" description="Aminoglycoside phosphotransferase" evidence="1">
    <location>
        <begin position="73"/>
        <end position="275"/>
    </location>
</feature>
<name>F9F9J8_FUSOF</name>
<proteinExistence type="predicted"/>
<dbReference type="CDD" id="cd05120">
    <property type="entry name" value="APH_ChoK_like"/>
    <property type="match status" value="1"/>
</dbReference>
<gene>
    <name evidence="2" type="ORF">FOXB_03073</name>
</gene>
<dbReference type="Pfam" id="PF01636">
    <property type="entry name" value="APH"/>
    <property type="match status" value="1"/>
</dbReference>
<dbReference type="InterPro" id="IPR002575">
    <property type="entry name" value="Aminoglycoside_PTrfase"/>
</dbReference>
<dbReference type="SUPFAM" id="SSF56112">
    <property type="entry name" value="Protein kinase-like (PK-like)"/>
    <property type="match status" value="1"/>
</dbReference>
<dbReference type="PANTHER" id="PTHR21310:SF15">
    <property type="entry name" value="AMINOGLYCOSIDE PHOSPHOTRANSFERASE DOMAIN-CONTAINING PROTEIN"/>
    <property type="match status" value="1"/>
</dbReference>